<sequence length="50" mass="5702">MGKKRCKLSKTEYADKLCKGGAKYVCKKCARVAKNVKKLCDAKEIKRQHD</sequence>
<dbReference type="AlphaFoldDB" id="A0A4V2FT31"/>
<evidence type="ECO:0000313" key="2">
    <source>
        <dbReference type="Proteomes" id="UP000293562"/>
    </source>
</evidence>
<reference evidence="1 2" key="1">
    <citation type="submission" date="2019-02" db="EMBL/GenBank/DDBJ databases">
        <title>Genomic Encyclopedia of Type Strains, Phase IV (KMG-IV): sequencing the most valuable type-strain genomes for metagenomic binning, comparative biology and taxonomic classification.</title>
        <authorList>
            <person name="Goeker M."/>
        </authorList>
    </citation>
    <scope>NUCLEOTIDE SEQUENCE [LARGE SCALE GENOMIC DNA]</scope>
    <source>
        <strain evidence="1 2">DSM 28825</strain>
    </source>
</reference>
<keyword evidence="2" id="KW-1185">Reference proteome</keyword>
<dbReference type="EMBL" id="SHKN01000001">
    <property type="protein sequence ID" value="RZT96525.1"/>
    <property type="molecule type" value="Genomic_DNA"/>
</dbReference>
<protein>
    <submittedName>
        <fullName evidence="1">Uncharacterized protein</fullName>
    </submittedName>
</protein>
<evidence type="ECO:0000313" key="1">
    <source>
        <dbReference type="EMBL" id="RZT96525.1"/>
    </source>
</evidence>
<dbReference type="RefSeq" id="WP_165389597.1">
    <property type="nucleotide sequence ID" value="NZ_SHKN01000001.1"/>
</dbReference>
<organism evidence="1 2">
    <name type="scientific">Ancylomarina subtilis</name>
    <dbReference type="NCBI Taxonomy" id="1639035"/>
    <lineage>
        <taxon>Bacteria</taxon>
        <taxon>Pseudomonadati</taxon>
        <taxon>Bacteroidota</taxon>
        <taxon>Bacteroidia</taxon>
        <taxon>Marinilabiliales</taxon>
        <taxon>Marinifilaceae</taxon>
        <taxon>Ancylomarina</taxon>
    </lineage>
</organism>
<dbReference type="Proteomes" id="UP000293562">
    <property type="component" value="Unassembled WGS sequence"/>
</dbReference>
<comment type="caution">
    <text evidence="1">The sequence shown here is derived from an EMBL/GenBank/DDBJ whole genome shotgun (WGS) entry which is preliminary data.</text>
</comment>
<accession>A0A4V2FT31</accession>
<name>A0A4V2FT31_9BACT</name>
<proteinExistence type="predicted"/>
<gene>
    <name evidence="1" type="ORF">EV201_1163</name>
</gene>